<dbReference type="Pfam" id="PF09430">
    <property type="entry name" value="EMC7_beta-sandw"/>
    <property type="match status" value="1"/>
</dbReference>
<comment type="subcellular location">
    <subcellularLocation>
        <location evidence="1">Membrane</location>
        <topology evidence="1">Single-pass membrane protein</topology>
    </subcellularLocation>
</comment>
<keyword evidence="11" id="KW-1185">Reference proteome</keyword>
<dbReference type="EMBL" id="KQ976642">
    <property type="protein sequence ID" value="KYM78671.1"/>
    <property type="molecule type" value="Genomic_DNA"/>
</dbReference>
<evidence type="ECO:0000256" key="7">
    <source>
        <dbReference type="SAM" id="Phobius"/>
    </source>
</evidence>
<feature type="chain" id="PRO_5007581866" evidence="8">
    <location>
        <begin position="22"/>
        <end position="220"/>
    </location>
</feature>
<dbReference type="KEGG" id="acoc:108690781"/>
<feature type="domain" description="ER membrane protein complex subunit 7 beta-sandwich" evidence="9">
    <location>
        <begin position="49"/>
        <end position="156"/>
    </location>
</feature>
<dbReference type="SUPFAM" id="SSF49452">
    <property type="entry name" value="Starch-binding domain-like"/>
    <property type="match status" value="1"/>
</dbReference>
<dbReference type="Proteomes" id="UP000078540">
    <property type="component" value="Unassembled WGS sequence"/>
</dbReference>
<keyword evidence="5 7" id="KW-1133">Transmembrane helix</keyword>
<dbReference type="PANTHER" id="PTHR13605:SF4">
    <property type="entry name" value="ER MEMBRANE PROTEIN COMPLEX SUBUNIT 7"/>
    <property type="match status" value="1"/>
</dbReference>
<keyword evidence="6 7" id="KW-0472">Membrane</keyword>
<dbReference type="GO" id="GO:0030246">
    <property type="term" value="F:carbohydrate binding"/>
    <property type="evidence" value="ECO:0007669"/>
    <property type="project" value="InterPro"/>
</dbReference>
<dbReference type="InterPro" id="IPR013784">
    <property type="entry name" value="Carb-bd-like_fold"/>
</dbReference>
<comment type="similarity">
    <text evidence="2">Belongs to the EMC7 family.</text>
</comment>
<protein>
    <submittedName>
        <fullName evidence="10">UPF0480 protein C15orf24 like protein</fullName>
    </submittedName>
</protein>
<feature type="transmembrane region" description="Helical" evidence="7">
    <location>
        <begin position="148"/>
        <end position="168"/>
    </location>
</feature>
<evidence type="ECO:0000256" key="1">
    <source>
        <dbReference type="ARBA" id="ARBA00004167"/>
    </source>
</evidence>
<dbReference type="STRING" id="520822.A0A151HZV2"/>
<evidence type="ECO:0000313" key="11">
    <source>
        <dbReference type="Proteomes" id="UP000078540"/>
    </source>
</evidence>
<evidence type="ECO:0000313" key="10">
    <source>
        <dbReference type="EMBL" id="KYM78671.1"/>
    </source>
</evidence>
<dbReference type="GO" id="GO:0072546">
    <property type="term" value="C:EMC complex"/>
    <property type="evidence" value="ECO:0007669"/>
    <property type="project" value="TreeGrafter"/>
</dbReference>
<evidence type="ECO:0000256" key="6">
    <source>
        <dbReference type="ARBA" id="ARBA00023136"/>
    </source>
</evidence>
<accession>A0A151HZV2</accession>
<dbReference type="PANTHER" id="PTHR13605">
    <property type="entry name" value="ER MEMBRANE PROTEIN COMPLEX SUBUNIT 7"/>
    <property type="match status" value="1"/>
</dbReference>
<dbReference type="OrthoDB" id="27095at2759"/>
<evidence type="ECO:0000256" key="2">
    <source>
        <dbReference type="ARBA" id="ARBA00008880"/>
    </source>
</evidence>
<evidence type="ECO:0000256" key="8">
    <source>
        <dbReference type="SAM" id="SignalP"/>
    </source>
</evidence>
<dbReference type="InterPro" id="IPR039163">
    <property type="entry name" value="EMC7"/>
</dbReference>
<name>A0A151HZV2_9HYME</name>
<evidence type="ECO:0000256" key="3">
    <source>
        <dbReference type="ARBA" id="ARBA00022692"/>
    </source>
</evidence>
<dbReference type="InterPro" id="IPR019008">
    <property type="entry name" value="Beta_sandwich_EMC7"/>
</dbReference>
<dbReference type="AlphaFoldDB" id="A0A151HZV2"/>
<evidence type="ECO:0000256" key="5">
    <source>
        <dbReference type="ARBA" id="ARBA00022989"/>
    </source>
</evidence>
<keyword evidence="3 7" id="KW-0812">Transmembrane</keyword>
<gene>
    <name evidence="10" type="ORF">ALC53_10888</name>
</gene>
<proteinExistence type="inferred from homology"/>
<evidence type="ECO:0000256" key="4">
    <source>
        <dbReference type="ARBA" id="ARBA00022729"/>
    </source>
</evidence>
<evidence type="ECO:0000259" key="9">
    <source>
        <dbReference type="Pfam" id="PF09430"/>
    </source>
</evidence>
<sequence length="220" mass="25360">MKGILCLFVILVNSCERYVIAEHEEDTSTDLFVIEGKVFPWDNAASTGWQLMTHVMANGGEHYGFLREDGTFIISNVPSGSYMVEVVNPNYVYEPVRVEINSKGKFRARKVNLIQTSQVIQVPYPLKMRPLAPFRYFQVREQWRLTDFLFNPMVLMMVLPLVLIMILPKIMNDPETRKEMEQLNNLTIYNMPEMSEVITSFLSGGEKQKSKAVKAAKKRQ</sequence>
<feature type="signal peptide" evidence="8">
    <location>
        <begin position="1"/>
        <end position="21"/>
    </location>
</feature>
<keyword evidence="4 8" id="KW-0732">Signal</keyword>
<reference evidence="10 11" key="1">
    <citation type="submission" date="2015-09" db="EMBL/GenBank/DDBJ databases">
        <title>Atta colombica WGS genome.</title>
        <authorList>
            <person name="Nygaard S."/>
            <person name="Hu H."/>
            <person name="Boomsma J."/>
            <person name="Zhang G."/>
        </authorList>
    </citation>
    <scope>NUCLEOTIDE SEQUENCE [LARGE SCALE GENOMIC DNA]</scope>
    <source>
        <strain evidence="10">Treedump-2</strain>
        <tissue evidence="10">Whole body</tissue>
    </source>
</reference>
<organism evidence="10 11">
    <name type="scientific">Atta colombica</name>
    <dbReference type="NCBI Taxonomy" id="520822"/>
    <lineage>
        <taxon>Eukaryota</taxon>
        <taxon>Metazoa</taxon>
        <taxon>Ecdysozoa</taxon>
        <taxon>Arthropoda</taxon>
        <taxon>Hexapoda</taxon>
        <taxon>Insecta</taxon>
        <taxon>Pterygota</taxon>
        <taxon>Neoptera</taxon>
        <taxon>Endopterygota</taxon>
        <taxon>Hymenoptera</taxon>
        <taxon>Apocrita</taxon>
        <taxon>Aculeata</taxon>
        <taxon>Formicoidea</taxon>
        <taxon>Formicidae</taxon>
        <taxon>Myrmicinae</taxon>
        <taxon>Atta</taxon>
    </lineage>
</organism>